<evidence type="ECO:0000313" key="2">
    <source>
        <dbReference type="EMBL" id="GFD40633.1"/>
    </source>
</evidence>
<dbReference type="AlphaFoldDB" id="A0A699W1Q9"/>
<protein>
    <submittedName>
        <fullName evidence="2">Uncharacterized protein</fullName>
    </submittedName>
</protein>
<proteinExistence type="predicted"/>
<feature type="non-terminal residue" evidence="2">
    <location>
        <position position="1"/>
    </location>
</feature>
<accession>A0A699W1Q9</accession>
<feature type="non-terminal residue" evidence="2">
    <location>
        <position position="95"/>
    </location>
</feature>
<comment type="caution">
    <text evidence="2">The sequence shown here is derived from an EMBL/GenBank/DDBJ whole genome shotgun (WGS) entry which is preliminary data.</text>
</comment>
<gene>
    <name evidence="2" type="ORF">Tci_912602</name>
</gene>
<organism evidence="2">
    <name type="scientific">Tanacetum cinerariifolium</name>
    <name type="common">Dalmatian daisy</name>
    <name type="synonym">Chrysanthemum cinerariifolium</name>
    <dbReference type="NCBI Taxonomy" id="118510"/>
    <lineage>
        <taxon>Eukaryota</taxon>
        <taxon>Viridiplantae</taxon>
        <taxon>Streptophyta</taxon>
        <taxon>Embryophyta</taxon>
        <taxon>Tracheophyta</taxon>
        <taxon>Spermatophyta</taxon>
        <taxon>Magnoliopsida</taxon>
        <taxon>eudicotyledons</taxon>
        <taxon>Gunneridae</taxon>
        <taxon>Pentapetalae</taxon>
        <taxon>asterids</taxon>
        <taxon>campanulids</taxon>
        <taxon>Asterales</taxon>
        <taxon>Asteraceae</taxon>
        <taxon>Asteroideae</taxon>
        <taxon>Anthemideae</taxon>
        <taxon>Anthemidinae</taxon>
        <taxon>Tanacetum</taxon>
    </lineage>
</organism>
<dbReference type="EMBL" id="BKCJ011537030">
    <property type="protein sequence ID" value="GFD40633.1"/>
    <property type="molecule type" value="Genomic_DNA"/>
</dbReference>
<sequence length="95" mass="10584">EAGVEPEAEGADVELEAEEPDGVPEAVIGVGSQRPFAIRDFPIGKVVEKLKVLENEENTTLRKKLAGKEVLLDLTRMERDRAERRLSESIQWNKG</sequence>
<evidence type="ECO:0000256" key="1">
    <source>
        <dbReference type="SAM" id="MobiDB-lite"/>
    </source>
</evidence>
<name>A0A699W1Q9_TANCI</name>
<reference evidence="2" key="1">
    <citation type="journal article" date="2019" name="Sci. Rep.">
        <title>Draft genome of Tanacetum cinerariifolium, the natural source of mosquito coil.</title>
        <authorList>
            <person name="Yamashiro T."/>
            <person name="Shiraishi A."/>
            <person name="Satake H."/>
            <person name="Nakayama K."/>
        </authorList>
    </citation>
    <scope>NUCLEOTIDE SEQUENCE</scope>
</reference>
<feature type="region of interest" description="Disordered" evidence="1">
    <location>
        <begin position="1"/>
        <end position="22"/>
    </location>
</feature>